<proteinExistence type="predicted"/>
<comment type="caution">
    <text evidence="1">The sequence shown here is derived from an EMBL/GenBank/DDBJ whole genome shotgun (WGS) entry which is preliminary data.</text>
</comment>
<dbReference type="RefSeq" id="WP_343814936.1">
    <property type="nucleotide sequence ID" value="NZ_BAAADS010000025.1"/>
</dbReference>
<reference evidence="1 2" key="1">
    <citation type="journal article" date="2019" name="Int. J. Syst. Evol. Microbiol.">
        <title>The Global Catalogue of Microorganisms (GCM) 10K type strain sequencing project: providing services to taxonomists for standard genome sequencing and annotation.</title>
        <authorList>
            <consortium name="The Broad Institute Genomics Platform"/>
            <consortium name="The Broad Institute Genome Sequencing Center for Infectious Disease"/>
            <person name="Wu L."/>
            <person name="Ma J."/>
        </authorList>
    </citation>
    <scope>NUCLEOTIDE SEQUENCE [LARGE SCALE GENOMIC DNA]</scope>
    <source>
        <strain evidence="1 2">JCM 15395</strain>
    </source>
</reference>
<name>A0ABN1GGB8_9BACI</name>
<dbReference type="EMBL" id="BAAADS010000025">
    <property type="protein sequence ID" value="GAA0610907.1"/>
    <property type="molecule type" value="Genomic_DNA"/>
</dbReference>
<keyword evidence="2" id="KW-1185">Reference proteome</keyword>
<accession>A0ABN1GGB8</accession>
<sequence>MKNHINVNGKLLQTNKRFSQLKERQKNWITEELYKLYHKKMKERRINGKLPPPYRDEVIESIYEQIRDRDIWIPFGEVKKYAFRKTTKMVKSFNKLYPELSDKIEIERSERKKQAFNNKSQN</sequence>
<evidence type="ECO:0000313" key="1">
    <source>
        <dbReference type="EMBL" id="GAA0610907.1"/>
    </source>
</evidence>
<organism evidence="1 2">
    <name type="scientific">Virgibacillus siamensis</name>
    <dbReference type="NCBI Taxonomy" id="480071"/>
    <lineage>
        <taxon>Bacteria</taxon>
        <taxon>Bacillati</taxon>
        <taxon>Bacillota</taxon>
        <taxon>Bacilli</taxon>
        <taxon>Bacillales</taxon>
        <taxon>Bacillaceae</taxon>
        <taxon>Virgibacillus</taxon>
    </lineage>
</organism>
<protein>
    <recommendedName>
        <fullName evidence="3">Transposase</fullName>
    </recommendedName>
</protein>
<evidence type="ECO:0008006" key="3">
    <source>
        <dbReference type="Google" id="ProtNLM"/>
    </source>
</evidence>
<gene>
    <name evidence="1" type="ORF">GCM10009001_30190</name>
</gene>
<evidence type="ECO:0000313" key="2">
    <source>
        <dbReference type="Proteomes" id="UP001500866"/>
    </source>
</evidence>
<dbReference type="Proteomes" id="UP001500866">
    <property type="component" value="Unassembled WGS sequence"/>
</dbReference>